<dbReference type="Proteomes" id="UP000249915">
    <property type="component" value="Unassembled WGS sequence"/>
</dbReference>
<dbReference type="NCBIfam" id="TIGR00229">
    <property type="entry name" value="sensory_box"/>
    <property type="match status" value="1"/>
</dbReference>
<dbReference type="RefSeq" id="WP_112285024.1">
    <property type="nucleotide sequence ID" value="NZ_MASW01000007.1"/>
</dbReference>
<dbReference type="NCBIfam" id="TIGR00254">
    <property type="entry name" value="GGDEF"/>
    <property type="match status" value="1"/>
</dbReference>
<dbReference type="CDD" id="cd00130">
    <property type="entry name" value="PAS"/>
    <property type="match status" value="1"/>
</dbReference>
<dbReference type="PROSITE" id="PS50112">
    <property type="entry name" value="PAS"/>
    <property type="match status" value="1"/>
</dbReference>
<evidence type="ECO:0000313" key="1">
    <source>
        <dbReference type="EMBL" id="PXY19096.1"/>
    </source>
</evidence>
<dbReference type="SUPFAM" id="SSF55073">
    <property type="entry name" value="Nucleotide cyclase"/>
    <property type="match status" value="1"/>
</dbReference>
<gene>
    <name evidence="1" type="ORF">BAY60_30265</name>
</gene>
<organism evidence="1 2">
    <name type="scientific">Prauserella muralis</name>
    <dbReference type="NCBI Taxonomy" id="588067"/>
    <lineage>
        <taxon>Bacteria</taxon>
        <taxon>Bacillati</taxon>
        <taxon>Actinomycetota</taxon>
        <taxon>Actinomycetes</taxon>
        <taxon>Pseudonocardiales</taxon>
        <taxon>Pseudonocardiaceae</taxon>
        <taxon>Prauserella</taxon>
    </lineage>
</organism>
<dbReference type="SUPFAM" id="SSF55785">
    <property type="entry name" value="PYP-like sensor domain (PAS domain)"/>
    <property type="match status" value="1"/>
</dbReference>
<dbReference type="AlphaFoldDB" id="A0A2V4AIT7"/>
<name>A0A2V4AIT7_9PSEU</name>
<dbReference type="SUPFAM" id="SSF141868">
    <property type="entry name" value="EAL domain-like"/>
    <property type="match status" value="1"/>
</dbReference>
<dbReference type="OrthoDB" id="23692at2"/>
<dbReference type="PANTHER" id="PTHR44757:SF2">
    <property type="entry name" value="BIOFILM ARCHITECTURE MAINTENANCE PROTEIN MBAA"/>
    <property type="match status" value="1"/>
</dbReference>
<dbReference type="Gene3D" id="3.30.450.20">
    <property type="entry name" value="PAS domain"/>
    <property type="match status" value="1"/>
</dbReference>
<dbReference type="Pfam" id="PF00990">
    <property type="entry name" value="GGDEF"/>
    <property type="match status" value="1"/>
</dbReference>
<sequence>MPEPGDTPGTTGLARRWAARLADTNGVELPADELERILTAVAAEARAEAEAARDAAVHRLATLYSASPHGVALTDQDGRILDVNPAFTRILGHKPEDLAGTDAAALAATEHEAETIRSAFAELRADGRQRHREQLELDHVEDGPLRTNVTIAGLPGDREGSLYPVLIVEDVSELHLLRDTLRRQNVQDPLTGLPNHSSFVNKLEATLAAPGDGQLALIYFDIDGFKVVNDGLGPGAGDEVLRHVARTLAAAFAGHDAFVARLSGDGFAVLMHGELSSAGVIDLVEDAMRELAEPCYVDGNGVAVSVSVGIVVQDAAGQTQEDLHRAAEITLHRAKENGRAQWMLFEPDLDHLDRRRYGIGAVIGGALENGEFELEYQPTVKLDGSNEVAVVNAVLRWRHPEHGVLKADEFYPLADTTGMTANLGRWLLTESMAEAASWHEQFSAAPDLCVRLPTRMAIDPNLVGIIRTELEQTKLPPDKLRLCTDSIALFDPRGEVPEALAVLSELDVKITLAVSGAADLELAHANKLPVGYVILSGPLVDALAREGPEADGARKHLVTLMERACELGIRRIGAEGVHTPEHASRLRELGIVAGRGELFGRAASGAEIRSLIEQHGPR</sequence>
<dbReference type="SMART" id="SM00052">
    <property type="entry name" value="EAL"/>
    <property type="match status" value="1"/>
</dbReference>
<keyword evidence="2" id="KW-1185">Reference proteome</keyword>
<protein>
    <submittedName>
        <fullName evidence="1">Diguanylate cyclase</fullName>
    </submittedName>
</protein>
<dbReference type="CDD" id="cd01948">
    <property type="entry name" value="EAL"/>
    <property type="match status" value="1"/>
</dbReference>
<evidence type="ECO:0000313" key="2">
    <source>
        <dbReference type="Proteomes" id="UP000249915"/>
    </source>
</evidence>
<dbReference type="InterPro" id="IPR000160">
    <property type="entry name" value="GGDEF_dom"/>
</dbReference>
<dbReference type="Pfam" id="PF13426">
    <property type="entry name" value="PAS_9"/>
    <property type="match status" value="1"/>
</dbReference>
<dbReference type="InterPro" id="IPR043128">
    <property type="entry name" value="Rev_trsase/Diguanyl_cyclase"/>
</dbReference>
<reference evidence="1 2" key="1">
    <citation type="submission" date="2016-07" db="EMBL/GenBank/DDBJ databases">
        <title>Draft genome sequence of Prauserella muralis DSM 45305, isolated from a mould-covered wall in an indoor environment.</title>
        <authorList>
            <person name="Ruckert C."/>
            <person name="Albersmeier A."/>
            <person name="Jiang C.-L."/>
            <person name="Jiang Y."/>
            <person name="Kalinowski J."/>
            <person name="Schneider O."/>
            <person name="Winkler A."/>
            <person name="Zotchev S.B."/>
        </authorList>
    </citation>
    <scope>NUCLEOTIDE SEQUENCE [LARGE SCALE GENOMIC DNA]</scope>
    <source>
        <strain evidence="1 2">DSM 45305</strain>
    </source>
</reference>
<proteinExistence type="predicted"/>
<dbReference type="InterPro" id="IPR029787">
    <property type="entry name" value="Nucleotide_cyclase"/>
</dbReference>
<dbReference type="PROSITE" id="PS50883">
    <property type="entry name" value="EAL"/>
    <property type="match status" value="1"/>
</dbReference>
<dbReference type="InterPro" id="IPR001633">
    <property type="entry name" value="EAL_dom"/>
</dbReference>
<dbReference type="EMBL" id="MASW01000007">
    <property type="protein sequence ID" value="PXY19096.1"/>
    <property type="molecule type" value="Genomic_DNA"/>
</dbReference>
<dbReference type="Gene3D" id="3.20.20.450">
    <property type="entry name" value="EAL domain"/>
    <property type="match status" value="1"/>
</dbReference>
<dbReference type="Gene3D" id="3.30.70.270">
    <property type="match status" value="1"/>
</dbReference>
<dbReference type="PROSITE" id="PS50887">
    <property type="entry name" value="GGDEF"/>
    <property type="match status" value="1"/>
</dbReference>
<dbReference type="Pfam" id="PF00563">
    <property type="entry name" value="EAL"/>
    <property type="match status" value="1"/>
</dbReference>
<dbReference type="InterPro" id="IPR052155">
    <property type="entry name" value="Biofilm_reg_signaling"/>
</dbReference>
<dbReference type="InterPro" id="IPR035965">
    <property type="entry name" value="PAS-like_dom_sf"/>
</dbReference>
<dbReference type="CDD" id="cd01949">
    <property type="entry name" value="GGDEF"/>
    <property type="match status" value="1"/>
</dbReference>
<dbReference type="InterPro" id="IPR035919">
    <property type="entry name" value="EAL_sf"/>
</dbReference>
<dbReference type="PANTHER" id="PTHR44757">
    <property type="entry name" value="DIGUANYLATE CYCLASE DGCP"/>
    <property type="match status" value="1"/>
</dbReference>
<accession>A0A2V4AIT7</accession>
<dbReference type="SMART" id="SM00091">
    <property type="entry name" value="PAS"/>
    <property type="match status" value="1"/>
</dbReference>
<comment type="caution">
    <text evidence="1">The sequence shown here is derived from an EMBL/GenBank/DDBJ whole genome shotgun (WGS) entry which is preliminary data.</text>
</comment>
<dbReference type="SMART" id="SM00267">
    <property type="entry name" value="GGDEF"/>
    <property type="match status" value="1"/>
</dbReference>
<dbReference type="InterPro" id="IPR000014">
    <property type="entry name" value="PAS"/>
</dbReference>